<comment type="caution">
    <text evidence="2">The sequence shown here is derived from an EMBL/GenBank/DDBJ whole genome shotgun (WGS) entry which is preliminary data.</text>
</comment>
<sequence length="75" mass="7399">SVGRRDDIKSIGSLKSSGELSPTGRDATSGSSVGRGGGKVDCIDSSFGEEESKLGSSVGRRMGNAGCSTGGKMSG</sequence>
<feature type="non-terminal residue" evidence="2">
    <location>
        <position position="1"/>
    </location>
</feature>
<dbReference type="Proteomes" id="UP000824469">
    <property type="component" value="Unassembled WGS sequence"/>
</dbReference>
<organism evidence="2 3">
    <name type="scientific">Taxus chinensis</name>
    <name type="common">Chinese yew</name>
    <name type="synonym">Taxus wallichiana var. chinensis</name>
    <dbReference type="NCBI Taxonomy" id="29808"/>
    <lineage>
        <taxon>Eukaryota</taxon>
        <taxon>Viridiplantae</taxon>
        <taxon>Streptophyta</taxon>
        <taxon>Embryophyta</taxon>
        <taxon>Tracheophyta</taxon>
        <taxon>Spermatophyta</taxon>
        <taxon>Pinopsida</taxon>
        <taxon>Pinidae</taxon>
        <taxon>Conifers II</taxon>
        <taxon>Cupressales</taxon>
        <taxon>Taxaceae</taxon>
        <taxon>Taxus</taxon>
    </lineage>
</organism>
<keyword evidence="3" id="KW-1185">Reference proteome</keyword>
<name>A0AA38F6X5_TAXCH</name>
<feature type="region of interest" description="Disordered" evidence="1">
    <location>
        <begin position="1"/>
        <end position="75"/>
    </location>
</feature>
<gene>
    <name evidence="2" type="ORF">KI387_042875</name>
</gene>
<dbReference type="EMBL" id="JAHRHJ020003331">
    <property type="protein sequence ID" value="KAH9291938.1"/>
    <property type="molecule type" value="Genomic_DNA"/>
</dbReference>
<accession>A0AA38F6X5</accession>
<evidence type="ECO:0000313" key="2">
    <source>
        <dbReference type="EMBL" id="KAH9291938.1"/>
    </source>
</evidence>
<proteinExistence type="predicted"/>
<evidence type="ECO:0000313" key="3">
    <source>
        <dbReference type="Proteomes" id="UP000824469"/>
    </source>
</evidence>
<dbReference type="AlphaFoldDB" id="A0AA38F6X5"/>
<protein>
    <submittedName>
        <fullName evidence="2">Uncharacterized protein</fullName>
    </submittedName>
</protein>
<reference evidence="2 3" key="1">
    <citation type="journal article" date="2021" name="Nat. Plants">
        <title>The Taxus genome provides insights into paclitaxel biosynthesis.</title>
        <authorList>
            <person name="Xiong X."/>
            <person name="Gou J."/>
            <person name="Liao Q."/>
            <person name="Li Y."/>
            <person name="Zhou Q."/>
            <person name="Bi G."/>
            <person name="Li C."/>
            <person name="Du R."/>
            <person name="Wang X."/>
            <person name="Sun T."/>
            <person name="Guo L."/>
            <person name="Liang H."/>
            <person name="Lu P."/>
            <person name="Wu Y."/>
            <person name="Zhang Z."/>
            <person name="Ro D.K."/>
            <person name="Shang Y."/>
            <person name="Huang S."/>
            <person name="Yan J."/>
        </authorList>
    </citation>
    <scope>NUCLEOTIDE SEQUENCE [LARGE SCALE GENOMIC DNA]</scope>
    <source>
        <strain evidence="2">Ta-2019</strain>
    </source>
</reference>
<evidence type="ECO:0000256" key="1">
    <source>
        <dbReference type="SAM" id="MobiDB-lite"/>
    </source>
</evidence>
<feature type="non-terminal residue" evidence="2">
    <location>
        <position position="75"/>
    </location>
</feature>